<dbReference type="CDD" id="cd00093">
    <property type="entry name" value="HTH_XRE"/>
    <property type="match status" value="1"/>
</dbReference>
<gene>
    <name evidence="2" type="ORF">BCF44_122166</name>
</gene>
<dbReference type="EMBL" id="QUNO01000022">
    <property type="protein sequence ID" value="REH31143.1"/>
    <property type="molecule type" value="Genomic_DNA"/>
</dbReference>
<dbReference type="InterPro" id="IPR010982">
    <property type="entry name" value="Lambda_DNA-bd_dom_sf"/>
</dbReference>
<sequence length="440" mass="47069">MLASHEFGQLFLAVRATTGETQQQLGIRCGLSAGRVSDVERGQHHLRFGEVIARVAAGLDVPPGLISLGRSQPSSESASVDSDEDWAERSDYIAIVTAAATGSRLYPELERLDAMLPVRAEPVRRLHIGNADVAAIEAITDGFRRSDFASGGGVCRAAAIAQLHQVRQLEKARCADPVRTRLLMATADLAMMVGWMSYDVDEHAAARRAWAFALKTAWQARSHERSTDLAVDVLLDAAHQALHRQRPKEALRLVQLAENTAADREQPISAITRSYILVSLGWCRAALGQAQPCRRAMGEALDALAAADPATTPSWAWHVNDAEIAAQQGHALFLLAQIHPRFAAGAVDQLHHAVNGYGEPFARSRAVNQASLAAAHFYAGDIDAAVATGEAAVSAISRLNSPRAFARLQPIADAAGPFLRRSEVAGLCESIRAARSGAAS</sequence>
<protein>
    <submittedName>
        <fullName evidence="2">Transcriptional regulator with XRE-family HTH domain</fullName>
    </submittedName>
</protein>
<dbReference type="SUPFAM" id="SSF47413">
    <property type="entry name" value="lambda repressor-like DNA-binding domains"/>
    <property type="match status" value="1"/>
</dbReference>
<dbReference type="GO" id="GO:0003677">
    <property type="term" value="F:DNA binding"/>
    <property type="evidence" value="ECO:0007669"/>
    <property type="project" value="InterPro"/>
</dbReference>
<dbReference type="PROSITE" id="PS50943">
    <property type="entry name" value="HTH_CROC1"/>
    <property type="match status" value="1"/>
</dbReference>
<dbReference type="Gene3D" id="1.10.260.40">
    <property type="entry name" value="lambda repressor-like DNA-binding domains"/>
    <property type="match status" value="1"/>
</dbReference>
<evidence type="ECO:0000259" key="1">
    <source>
        <dbReference type="PROSITE" id="PS50943"/>
    </source>
</evidence>
<organism evidence="2 3">
    <name type="scientific">Kutzneria buriramensis</name>
    <dbReference type="NCBI Taxonomy" id="1045776"/>
    <lineage>
        <taxon>Bacteria</taxon>
        <taxon>Bacillati</taxon>
        <taxon>Actinomycetota</taxon>
        <taxon>Actinomycetes</taxon>
        <taxon>Pseudonocardiales</taxon>
        <taxon>Pseudonocardiaceae</taxon>
        <taxon>Kutzneria</taxon>
    </lineage>
</organism>
<feature type="domain" description="HTH cro/C1-type" evidence="1">
    <location>
        <begin position="21"/>
        <end position="66"/>
    </location>
</feature>
<evidence type="ECO:0000313" key="2">
    <source>
        <dbReference type="EMBL" id="REH31143.1"/>
    </source>
</evidence>
<dbReference type="InterPro" id="IPR001387">
    <property type="entry name" value="Cro/C1-type_HTH"/>
</dbReference>
<accession>A0A3E0GXZ5</accession>
<keyword evidence="3" id="KW-1185">Reference proteome</keyword>
<evidence type="ECO:0000313" key="3">
    <source>
        <dbReference type="Proteomes" id="UP000256269"/>
    </source>
</evidence>
<dbReference type="RefSeq" id="WP_170218123.1">
    <property type="nucleotide sequence ID" value="NZ_CP144376.1"/>
</dbReference>
<name>A0A3E0GXZ5_9PSEU</name>
<comment type="caution">
    <text evidence="2">The sequence shown here is derived from an EMBL/GenBank/DDBJ whole genome shotgun (WGS) entry which is preliminary data.</text>
</comment>
<dbReference type="Pfam" id="PF13560">
    <property type="entry name" value="HTH_31"/>
    <property type="match status" value="1"/>
</dbReference>
<dbReference type="AlphaFoldDB" id="A0A3E0GXZ5"/>
<dbReference type="Proteomes" id="UP000256269">
    <property type="component" value="Unassembled WGS sequence"/>
</dbReference>
<proteinExistence type="predicted"/>
<reference evidence="2 3" key="1">
    <citation type="submission" date="2018-08" db="EMBL/GenBank/DDBJ databases">
        <title>Genomic Encyclopedia of Archaeal and Bacterial Type Strains, Phase II (KMG-II): from individual species to whole genera.</title>
        <authorList>
            <person name="Goeker M."/>
        </authorList>
    </citation>
    <scope>NUCLEOTIDE SEQUENCE [LARGE SCALE GENOMIC DNA]</scope>
    <source>
        <strain evidence="2 3">DSM 45791</strain>
    </source>
</reference>